<evidence type="ECO:0000256" key="2">
    <source>
        <dbReference type="ARBA" id="ARBA00006337"/>
    </source>
</evidence>
<dbReference type="PANTHER" id="PTHR43099:SF6">
    <property type="entry name" value="UPF0053 PROTEIN RV1842C"/>
    <property type="match status" value="1"/>
</dbReference>
<gene>
    <name evidence="14" type="ORF">R6G74_02220</name>
</gene>
<evidence type="ECO:0000259" key="12">
    <source>
        <dbReference type="PROSITE" id="PS51371"/>
    </source>
</evidence>
<dbReference type="AlphaFoldDB" id="A0AAW9HIK4"/>
<dbReference type="InterPro" id="IPR051676">
    <property type="entry name" value="UPF0053_domain"/>
</dbReference>
<dbReference type="Pfam" id="PF01595">
    <property type="entry name" value="CNNM"/>
    <property type="match status" value="1"/>
</dbReference>
<comment type="similarity">
    <text evidence="2">Belongs to the UPF0053 family.</text>
</comment>
<evidence type="ECO:0000256" key="1">
    <source>
        <dbReference type="ARBA" id="ARBA00004651"/>
    </source>
</evidence>
<dbReference type="InterPro" id="IPR046342">
    <property type="entry name" value="CBS_dom_sf"/>
</dbReference>
<evidence type="ECO:0000256" key="3">
    <source>
        <dbReference type="ARBA" id="ARBA00022475"/>
    </source>
</evidence>
<dbReference type="InterPro" id="IPR005170">
    <property type="entry name" value="Transptr-assoc_dom"/>
</dbReference>
<evidence type="ECO:0000313" key="15">
    <source>
        <dbReference type="Proteomes" id="UP001288320"/>
    </source>
</evidence>
<feature type="domain" description="CBS" evidence="12">
    <location>
        <begin position="288"/>
        <end position="345"/>
    </location>
</feature>
<dbReference type="PANTHER" id="PTHR43099">
    <property type="entry name" value="UPF0053 PROTEIN YRKA"/>
    <property type="match status" value="1"/>
</dbReference>
<comment type="subcellular location">
    <subcellularLocation>
        <location evidence="1">Cell membrane</location>
        <topology evidence="1">Multi-pass membrane protein</topology>
    </subcellularLocation>
</comment>
<dbReference type="GeneID" id="92813609"/>
<feature type="transmembrane region" description="Helical" evidence="11">
    <location>
        <begin position="98"/>
        <end position="122"/>
    </location>
</feature>
<dbReference type="Gene3D" id="3.30.465.10">
    <property type="match status" value="1"/>
</dbReference>
<feature type="domain" description="CNNM transmembrane" evidence="13">
    <location>
        <begin position="1"/>
        <end position="201"/>
    </location>
</feature>
<feature type="transmembrane region" description="Helical" evidence="11">
    <location>
        <begin position="57"/>
        <end position="77"/>
    </location>
</feature>
<evidence type="ECO:0000256" key="7">
    <source>
        <dbReference type="ARBA" id="ARBA00023122"/>
    </source>
</evidence>
<dbReference type="InterPro" id="IPR044751">
    <property type="entry name" value="Ion_transp-like_CBS"/>
</dbReference>
<evidence type="ECO:0000256" key="6">
    <source>
        <dbReference type="ARBA" id="ARBA00022989"/>
    </source>
</evidence>
<reference evidence="14" key="1">
    <citation type="submission" date="2023-10" db="EMBL/GenBank/DDBJ databases">
        <title>Whole Genome based description of the genera Actinobaculum and Actinotignum reveals a complex phylogenetic relationship within the species included in the genus Actinotignum.</title>
        <authorList>
            <person name="Jensen C.S."/>
            <person name="Dargis R."/>
            <person name="Kemp M."/>
            <person name="Christensen J.J."/>
        </authorList>
    </citation>
    <scope>NUCLEOTIDE SEQUENCE</scope>
    <source>
        <strain evidence="14">SLA_B245</strain>
    </source>
</reference>
<dbReference type="InterPro" id="IPR036318">
    <property type="entry name" value="FAD-bd_PCMH-like_sf"/>
</dbReference>
<evidence type="ECO:0000256" key="4">
    <source>
        <dbReference type="ARBA" id="ARBA00022692"/>
    </source>
</evidence>
<dbReference type="RefSeq" id="WP_101595317.1">
    <property type="nucleotide sequence ID" value="NZ_CP136960.1"/>
</dbReference>
<dbReference type="Pfam" id="PF00571">
    <property type="entry name" value="CBS"/>
    <property type="match status" value="1"/>
</dbReference>
<name>A0AAW9HIK4_9ACTO</name>
<dbReference type="CDD" id="cd04590">
    <property type="entry name" value="CBS_pair_CorC_HlyC_assoc"/>
    <property type="match status" value="1"/>
</dbReference>
<dbReference type="Gene3D" id="3.10.580.10">
    <property type="entry name" value="CBS-domain"/>
    <property type="match status" value="1"/>
</dbReference>
<keyword evidence="3" id="KW-1003">Cell membrane</keyword>
<organism evidence="14 15">
    <name type="scientific">Actinotignum timonense</name>
    <dbReference type="NCBI Taxonomy" id="1870995"/>
    <lineage>
        <taxon>Bacteria</taxon>
        <taxon>Bacillati</taxon>
        <taxon>Actinomycetota</taxon>
        <taxon>Actinomycetes</taxon>
        <taxon>Actinomycetales</taxon>
        <taxon>Actinomycetaceae</taxon>
        <taxon>Actinotignum</taxon>
    </lineage>
</organism>
<dbReference type="PROSITE" id="PS51371">
    <property type="entry name" value="CBS"/>
    <property type="match status" value="1"/>
</dbReference>
<dbReference type="Pfam" id="PF03471">
    <property type="entry name" value="CorC_HlyC"/>
    <property type="match status" value="1"/>
</dbReference>
<dbReference type="InterPro" id="IPR000644">
    <property type="entry name" value="CBS_dom"/>
</dbReference>
<keyword evidence="5" id="KW-0677">Repeat</keyword>
<sequence length="433" mass="45318">MTNALLLLLGILLTLGTALFVAAEFSLVALDPAAVESRAAEDPAAASVAGRLHHLSLFLSACQVGITITTILLGYVAQQPLTEILTGWLGAAGVARAAAVAIAAAAAFLLVNLFSMLFGELVPKNMALAEPLRTAARVGGPLHAFSVVFKPVIVSFNATANWLLRRMGVEPADEISGARSGPELGALVRQSAAAGTLEPSTARLLTASIGAGGLTAIDIMTDRGRVEYLEETASAADVITAARTTGFSRFPVVGEGGLDDIRGFAHLRPAVAIPAERRVDVPVTSSSVMREAFAVPETMELPELLVVLRDIGGQTAVVVDEYGGTSGIVTLEDAVEEIVGNIADEHDRRGAGARRTAPGTWVVPGLLRPDEAFRICGVRLPEDGPYETLGGLIMAELGRIPAVGDTVEVDDAQLTVRAMDERRVETVEVKIHE</sequence>
<keyword evidence="7 9" id="KW-0129">CBS domain</keyword>
<dbReference type="GO" id="GO:0005886">
    <property type="term" value="C:plasma membrane"/>
    <property type="evidence" value="ECO:0007669"/>
    <property type="project" value="UniProtKB-SubCell"/>
</dbReference>
<evidence type="ECO:0000256" key="9">
    <source>
        <dbReference type="PROSITE-ProRule" id="PRU00703"/>
    </source>
</evidence>
<protein>
    <submittedName>
        <fullName evidence="14">Hemolysin family protein</fullName>
    </submittedName>
</protein>
<accession>A0AAW9HIK4</accession>
<comment type="caution">
    <text evidence="14">The sequence shown here is derived from an EMBL/GenBank/DDBJ whole genome shotgun (WGS) entry which is preliminary data.</text>
</comment>
<dbReference type="PROSITE" id="PS51846">
    <property type="entry name" value="CNNM"/>
    <property type="match status" value="1"/>
</dbReference>
<proteinExistence type="inferred from homology"/>
<dbReference type="SUPFAM" id="SSF54631">
    <property type="entry name" value="CBS-domain pair"/>
    <property type="match status" value="1"/>
</dbReference>
<evidence type="ECO:0000256" key="10">
    <source>
        <dbReference type="PROSITE-ProRule" id="PRU01193"/>
    </source>
</evidence>
<keyword evidence="4 10" id="KW-0812">Transmembrane</keyword>
<dbReference type="InterPro" id="IPR016169">
    <property type="entry name" value="FAD-bd_PCMH_sub2"/>
</dbReference>
<dbReference type="SMART" id="SM01091">
    <property type="entry name" value="CorC_HlyC"/>
    <property type="match status" value="1"/>
</dbReference>
<dbReference type="InterPro" id="IPR002550">
    <property type="entry name" value="CNNM"/>
</dbReference>
<keyword evidence="8 10" id="KW-0472">Membrane</keyword>
<dbReference type="EMBL" id="JAWNFV010000003">
    <property type="protein sequence ID" value="MDY5140135.1"/>
    <property type="molecule type" value="Genomic_DNA"/>
</dbReference>
<evidence type="ECO:0000256" key="5">
    <source>
        <dbReference type="ARBA" id="ARBA00022737"/>
    </source>
</evidence>
<dbReference type="SUPFAM" id="SSF56176">
    <property type="entry name" value="FAD-binding/transporter-associated domain-like"/>
    <property type="match status" value="1"/>
</dbReference>
<dbReference type="GO" id="GO:0050660">
    <property type="term" value="F:flavin adenine dinucleotide binding"/>
    <property type="evidence" value="ECO:0007669"/>
    <property type="project" value="InterPro"/>
</dbReference>
<dbReference type="Proteomes" id="UP001288320">
    <property type="component" value="Unassembled WGS sequence"/>
</dbReference>
<evidence type="ECO:0000259" key="13">
    <source>
        <dbReference type="PROSITE" id="PS51846"/>
    </source>
</evidence>
<keyword evidence="6 10" id="KW-1133">Transmembrane helix</keyword>
<evidence type="ECO:0000313" key="14">
    <source>
        <dbReference type="EMBL" id="MDY5140135.1"/>
    </source>
</evidence>
<evidence type="ECO:0000256" key="11">
    <source>
        <dbReference type="SAM" id="Phobius"/>
    </source>
</evidence>
<evidence type="ECO:0000256" key="8">
    <source>
        <dbReference type="ARBA" id="ARBA00023136"/>
    </source>
</evidence>